<feature type="non-terminal residue" evidence="2">
    <location>
        <position position="281"/>
    </location>
</feature>
<protein>
    <recommendedName>
        <fullName evidence="1">MmeI-like target recognition domain-containing protein</fullName>
    </recommendedName>
</protein>
<name>X1E222_9ZZZZ</name>
<dbReference type="EMBL" id="BARU01003777">
    <property type="protein sequence ID" value="GAH27331.1"/>
    <property type="molecule type" value="Genomic_DNA"/>
</dbReference>
<proteinExistence type="predicted"/>
<reference evidence="2" key="1">
    <citation type="journal article" date="2014" name="Front. Microbiol.">
        <title>High frequency of phylogenetically diverse reductive dehalogenase-homologous genes in deep subseafloor sedimentary metagenomes.</title>
        <authorList>
            <person name="Kawai M."/>
            <person name="Futagami T."/>
            <person name="Toyoda A."/>
            <person name="Takaki Y."/>
            <person name="Nishi S."/>
            <person name="Hori S."/>
            <person name="Arai W."/>
            <person name="Tsubouchi T."/>
            <person name="Morono Y."/>
            <person name="Uchiyama I."/>
            <person name="Ito T."/>
            <person name="Fujiyama A."/>
            <person name="Inagaki F."/>
            <person name="Takami H."/>
        </authorList>
    </citation>
    <scope>NUCLEOTIDE SEQUENCE</scope>
    <source>
        <strain evidence="2">Expedition CK06-06</strain>
    </source>
</reference>
<dbReference type="AlphaFoldDB" id="X1E222"/>
<accession>X1E222</accession>
<feature type="non-terminal residue" evidence="2">
    <location>
        <position position="1"/>
    </location>
</feature>
<dbReference type="Pfam" id="PF20466">
    <property type="entry name" value="MmeI_TRD"/>
    <property type="match status" value="1"/>
</dbReference>
<organism evidence="2">
    <name type="scientific">marine sediment metagenome</name>
    <dbReference type="NCBI Taxonomy" id="412755"/>
    <lineage>
        <taxon>unclassified sequences</taxon>
        <taxon>metagenomes</taxon>
        <taxon>ecological metagenomes</taxon>
    </lineage>
</organism>
<dbReference type="InterPro" id="IPR046820">
    <property type="entry name" value="MmeI_TRD"/>
</dbReference>
<evidence type="ECO:0000259" key="1">
    <source>
        <dbReference type="Pfam" id="PF20466"/>
    </source>
</evidence>
<gene>
    <name evidence="2" type="ORF">S03H2_07962</name>
</gene>
<feature type="domain" description="MmeI-like target recognition" evidence="1">
    <location>
        <begin position="23"/>
        <end position="80"/>
    </location>
</feature>
<comment type="caution">
    <text evidence="2">The sequence shown here is derived from an EMBL/GenBank/DDBJ whole genome shotgun (WGS) entry which is preliminary data.</text>
</comment>
<sequence length="281" mass="32755">IKNLDDVIVVARTSKTLAFCFVKMQIFSDSIVVFASNEIDLFAFLQSSLHEAWAWKYCTTMKTDLVYTPTNTFETFVIPNVNEAQRNNLINIGRQYLSSRKKILQGTRSGLTKTYNYFHSEDIDLKNCELNDFRHSYLLNLHRQLEKSQSVLSVEDATSEISKLRDLHLEMDNAVLEAYGWQDIDLKHDFYEVDYLPENARIRFTIHPDARKEVLKRLLELNHKIHEEEVTAGLWDKGSKKVKVKRQKKEANKVEDPVSLYGQTKLFEEPNLFSQQDKTIA</sequence>
<evidence type="ECO:0000313" key="2">
    <source>
        <dbReference type="EMBL" id="GAH27331.1"/>
    </source>
</evidence>